<accession>A0A1Q9JEQ4</accession>
<dbReference type="Pfam" id="PF12706">
    <property type="entry name" value="Lactamase_B_2"/>
    <property type="match status" value="1"/>
</dbReference>
<dbReference type="PANTHER" id="PTHR46018:SF2">
    <property type="entry name" value="ZINC PHOSPHODIESTERASE ELAC PROTEIN 1"/>
    <property type="match status" value="1"/>
</dbReference>
<evidence type="ECO:0000256" key="2">
    <source>
        <dbReference type="ARBA" id="ARBA00022694"/>
    </source>
</evidence>
<keyword evidence="6 8" id="KW-0378">Hydrolase</keyword>
<dbReference type="HAMAP" id="MF_01818">
    <property type="entry name" value="RNase_Z_BN"/>
    <property type="match status" value="1"/>
</dbReference>
<dbReference type="EMBL" id="MJIE01000001">
    <property type="protein sequence ID" value="OLR54685.1"/>
    <property type="molecule type" value="Genomic_DNA"/>
</dbReference>
<dbReference type="SUPFAM" id="SSF56281">
    <property type="entry name" value="Metallo-hydrolase/oxidoreductase"/>
    <property type="match status" value="1"/>
</dbReference>
<dbReference type="STRING" id="1261640.BHK98_00405"/>
<dbReference type="EC" id="3.1.26.11" evidence="8"/>
<feature type="active site" description="Proton acceptor" evidence="8">
    <location>
        <position position="65"/>
    </location>
</feature>
<feature type="binding site" evidence="8">
    <location>
        <position position="207"/>
    </location>
    <ligand>
        <name>Zn(2+)</name>
        <dbReference type="ChEBI" id="CHEBI:29105"/>
        <label>2</label>
        <note>catalytic</note>
    </ligand>
</feature>
<dbReference type="Proteomes" id="UP000187404">
    <property type="component" value="Unassembled WGS sequence"/>
</dbReference>
<dbReference type="Gene3D" id="3.60.15.10">
    <property type="entry name" value="Ribonuclease Z/Hydroxyacylglutathione hydrolase-like"/>
    <property type="match status" value="1"/>
</dbReference>
<comment type="subunit">
    <text evidence="1 8">Homodimer.</text>
</comment>
<feature type="binding site" evidence="8">
    <location>
        <position position="266"/>
    </location>
    <ligand>
        <name>Zn(2+)</name>
        <dbReference type="ChEBI" id="CHEBI:29105"/>
        <label>2</label>
        <note>catalytic</note>
    </ligand>
</feature>
<evidence type="ECO:0000256" key="4">
    <source>
        <dbReference type="ARBA" id="ARBA00022723"/>
    </source>
</evidence>
<dbReference type="PANTHER" id="PTHR46018">
    <property type="entry name" value="ZINC PHOSPHODIESTERASE ELAC PROTEIN 1"/>
    <property type="match status" value="1"/>
</dbReference>
<feature type="binding site" evidence="8">
    <location>
        <position position="139"/>
    </location>
    <ligand>
        <name>Zn(2+)</name>
        <dbReference type="ChEBI" id="CHEBI:29105"/>
        <label>1</label>
        <note>catalytic</note>
    </ligand>
</feature>
<evidence type="ECO:0000256" key="3">
    <source>
        <dbReference type="ARBA" id="ARBA00022722"/>
    </source>
</evidence>
<feature type="binding site" evidence="8">
    <location>
        <position position="207"/>
    </location>
    <ligand>
        <name>Zn(2+)</name>
        <dbReference type="ChEBI" id="CHEBI:29105"/>
        <label>1</label>
        <note>catalytic</note>
    </ligand>
</feature>
<feature type="binding site" evidence="8">
    <location>
        <position position="61"/>
    </location>
    <ligand>
        <name>Zn(2+)</name>
        <dbReference type="ChEBI" id="CHEBI:29105"/>
        <label>1</label>
        <note>catalytic</note>
    </ligand>
</feature>
<dbReference type="AlphaFoldDB" id="A0A1Q9JEQ4"/>
<evidence type="ECO:0000256" key="5">
    <source>
        <dbReference type="ARBA" id="ARBA00022759"/>
    </source>
</evidence>
<dbReference type="RefSeq" id="WP_075711706.1">
    <property type="nucleotide sequence ID" value="NZ_MJIE01000001.1"/>
</dbReference>
<reference evidence="10 11" key="1">
    <citation type="journal article" date="2016" name="Appl. Environ. Microbiol.">
        <title>Function and Phylogeny of Bacterial Butyryl Coenzyme A:Acetate Transferases and Their Diversity in the Proximal Colon of Swine.</title>
        <authorList>
            <person name="Trachsel J."/>
            <person name="Bayles D.O."/>
            <person name="Looft T."/>
            <person name="Levine U.Y."/>
            <person name="Allen H.K."/>
        </authorList>
    </citation>
    <scope>NUCLEOTIDE SEQUENCE [LARGE SCALE GENOMIC DNA]</scope>
    <source>
        <strain evidence="10 11">68-3-10</strain>
    </source>
</reference>
<name>A0A1Q9JEQ4_9FIRM</name>
<comment type="catalytic activity">
    <reaction evidence="8">
        <text>Endonucleolytic cleavage of RNA, removing extra 3' nucleotides from tRNA precursor, generating 3' termini of tRNAs. A 3'-hydroxy group is left at the tRNA terminus and a 5'-phosphoryl group is left at the trailer molecule.</text>
        <dbReference type="EC" id="3.1.26.11"/>
    </reaction>
</comment>
<feature type="binding site" evidence="8">
    <location>
        <position position="66"/>
    </location>
    <ligand>
        <name>Zn(2+)</name>
        <dbReference type="ChEBI" id="CHEBI:29105"/>
        <label>2</label>
        <note>catalytic</note>
    </ligand>
</feature>
<dbReference type="Pfam" id="PF23023">
    <property type="entry name" value="Anti-Pycsar_Apyc1"/>
    <property type="match status" value="1"/>
</dbReference>
<keyword evidence="7 8" id="KW-0862">Zinc</keyword>
<keyword evidence="2 8" id="KW-0819">tRNA processing</keyword>
<feature type="binding site" evidence="8">
    <location>
        <position position="65"/>
    </location>
    <ligand>
        <name>Zn(2+)</name>
        <dbReference type="ChEBI" id="CHEBI:29105"/>
        <label>2</label>
        <note>catalytic</note>
    </ligand>
</feature>
<evidence type="ECO:0000256" key="7">
    <source>
        <dbReference type="ARBA" id="ARBA00022833"/>
    </source>
</evidence>
<dbReference type="InterPro" id="IPR036866">
    <property type="entry name" value="RibonucZ/Hydroxyglut_hydro"/>
</dbReference>
<comment type="cofactor">
    <cofactor evidence="8">
        <name>Zn(2+)</name>
        <dbReference type="ChEBI" id="CHEBI:29105"/>
    </cofactor>
    <text evidence="8">Binds 2 Zn(2+) ions.</text>
</comment>
<dbReference type="OrthoDB" id="9800940at2"/>
<dbReference type="NCBIfam" id="NF000801">
    <property type="entry name" value="PRK00055.1-3"/>
    <property type="match status" value="1"/>
</dbReference>
<comment type="function">
    <text evidence="8">Zinc phosphodiesterase, which displays some tRNA 3'-processing endonuclease activity. Probably involved in tRNA maturation, by removing a 3'-trailer from precursor tRNA.</text>
</comment>
<keyword evidence="5 8" id="KW-0255">Endonuclease</keyword>
<dbReference type="CDD" id="cd07717">
    <property type="entry name" value="RNaseZ_ZiPD-like_MBL-fold"/>
    <property type="match status" value="1"/>
</dbReference>
<keyword evidence="4 8" id="KW-0479">Metal-binding</keyword>
<organism evidence="10 11">
    <name type="scientific">Hornefia porci</name>
    <dbReference type="NCBI Taxonomy" id="2652292"/>
    <lineage>
        <taxon>Bacteria</taxon>
        <taxon>Bacillati</taxon>
        <taxon>Bacillota</taxon>
        <taxon>Clostridia</taxon>
        <taxon>Peptostreptococcales</taxon>
        <taxon>Anaerovoracaceae</taxon>
        <taxon>Hornefia</taxon>
    </lineage>
</organism>
<comment type="caution">
    <text evidence="10">The sequence shown here is derived from an EMBL/GenBank/DDBJ whole genome shotgun (WGS) entry which is preliminary data.</text>
</comment>
<evidence type="ECO:0000313" key="10">
    <source>
        <dbReference type="EMBL" id="OLR54685.1"/>
    </source>
</evidence>
<evidence type="ECO:0000256" key="6">
    <source>
        <dbReference type="ARBA" id="ARBA00022801"/>
    </source>
</evidence>
<sequence>MLDICLAGTGGMKPLPGRWLTCLYARSEGHSVLIDCGEGTQIALAEAGCNLKPIDLICITHVHADHVAGLPGLLLSMNNCERTEPLTICGPAGLYQILQGLMVVAPELSFDVMLSEISGETEQFLSAGPMRITPFPVKHRIPCLGYSLYVGRSGRFDPQKARELKLPVKVWSHLQNGSSIEIGQRIITPDMVMGPPRRGIRVVYATDTRPTESIRDYGRSADLMVLEGIYPDNAKLDKAKEWGHMTFPEAAALAASCGAGELWLTHYSPSLTDPEAQIENARCVFPNSVAGYCGMKKSLRFPDDPVK</sequence>
<proteinExistence type="inferred from homology"/>
<evidence type="ECO:0000259" key="9">
    <source>
        <dbReference type="Pfam" id="PF12706"/>
    </source>
</evidence>
<evidence type="ECO:0000256" key="8">
    <source>
        <dbReference type="HAMAP-Rule" id="MF_01818"/>
    </source>
</evidence>
<comment type="similarity">
    <text evidence="8">Belongs to the RNase Z family.</text>
</comment>
<dbReference type="InterPro" id="IPR001279">
    <property type="entry name" value="Metallo-B-lactamas"/>
</dbReference>
<feature type="domain" description="Metallo-beta-lactamase" evidence="9">
    <location>
        <begin position="198"/>
        <end position="267"/>
    </location>
</feature>
<evidence type="ECO:0000313" key="11">
    <source>
        <dbReference type="Proteomes" id="UP000187404"/>
    </source>
</evidence>
<evidence type="ECO:0000256" key="1">
    <source>
        <dbReference type="ARBA" id="ARBA00011738"/>
    </source>
</evidence>
<feature type="binding site" evidence="8">
    <location>
        <position position="63"/>
    </location>
    <ligand>
        <name>Zn(2+)</name>
        <dbReference type="ChEBI" id="CHEBI:29105"/>
        <label>1</label>
        <note>catalytic</note>
    </ligand>
</feature>
<dbReference type="GO" id="GO:0008270">
    <property type="term" value="F:zinc ion binding"/>
    <property type="evidence" value="ECO:0007669"/>
    <property type="project" value="UniProtKB-UniRule"/>
</dbReference>
<protein>
    <recommendedName>
        <fullName evidence="8">Ribonuclease Z</fullName>
        <shortName evidence="8">RNase Z</shortName>
        <ecNumber evidence="8">3.1.26.11</ecNumber>
    </recommendedName>
    <alternativeName>
        <fullName evidence="8">tRNA 3 endonuclease</fullName>
    </alternativeName>
    <alternativeName>
        <fullName evidence="8">tRNase Z</fullName>
    </alternativeName>
</protein>
<dbReference type="InterPro" id="IPR013471">
    <property type="entry name" value="RNase_Z/BN"/>
</dbReference>
<gene>
    <name evidence="8" type="primary">rnz</name>
    <name evidence="10" type="ORF">BHK98_00405</name>
</gene>
<keyword evidence="11" id="KW-1185">Reference proteome</keyword>
<dbReference type="GO" id="GO:0042781">
    <property type="term" value="F:3'-tRNA processing endoribonuclease activity"/>
    <property type="evidence" value="ECO:0007669"/>
    <property type="project" value="UniProtKB-UniRule"/>
</dbReference>
<keyword evidence="3 8" id="KW-0540">Nuclease</keyword>